<feature type="domain" description="PLAT" evidence="2">
    <location>
        <begin position="1"/>
        <end position="82"/>
    </location>
</feature>
<dbReference type="InterPro" id="IPR001024">
    <property type="entry name" value="PLAT/LH2_dom"/>
</dbReference>
<evidence type="ECO:0000313" key="3">
    <source>
        <dbReference type="EMBL" id="OAF63906.1"/>
    </source>
</evidence>
<dbReference type="Proteomes" id="UP000078046">
    <property type="component" value="Unassembled WGS sequence"/>
</dbReference>
<dbReference type="InterPro" id="IPR036392">
    <property type="entry name" value="PLAT/LH2_dom_sf"/>
</dbReference>
<dbReference type="EMBL" id="LWCA01002379">
    <property type="protein sequence ID" value="OAF63906.1"/>
    <property type="molecule type" value="Genomic_DNA"/>
</dbReference>
<evidence type="ECO:0000313" key="4">
    <source>
        <dbReference type="Proteomes" id="UP000078046"/>
    </source>
</evidence>
<feature type="domain" description="PLAT" evidence="2">
    <location>
        <begin position="89"/>
        <end position="209"/>
    </location>
</feature>
<dbReference type="Pfam" id="PF01477">
    <property type="entry name" value="PLAT"/>
    <property type="match status" value="2"/>
</dbReference>
<dbReference type="AlphaFoldDB" id="A0A177APG0"/>
<dbReference type="Gene3D" id="2.60.60.20">
    <property type="entry name" value="PLAT/LH2 domain"/>
    <property type="match status" value="2"/>
</dbReference>
<feature type="domain" description="PLAT" evidence="2">
    <location>
        <begin position="221"/>
        <end position="266"/>
    </location>
</feature>
<dbReference type="InterPro" id="IPR052970">
    <property type="entry name" value="Inner_ear_hair_cell_LOXHD"/>
</dbReference>
<sequence>MSLIVKKFKRGTAKCIYITATDIGKLLYIELEIYNKNINKPIKWYADSITIQLSNSKNLLHFDCKSWLSNCIADCVQIKTFYPIQYRHTVYQIKTKTGNTKGSGTIGNVFITLYGESCETAKFPLTNKSNNIFNSEKIDTFYFKSICIGPLVKIKIELIPKSKNKERNSWNLLKVNVDDLINKKWNSEFPCNEFLQVNCRKQIVEKILYSNKSFQIDRKKTKYEIEVFTGKNGYTNSNVFINIYGSLGKTGPYYLNTNANNFKSDS</sequence>
<keyword evidence="4" id="KW-1185">Reference proteome</keyword>
<dbReference type="OrthoDB" id="5322100at2759"/>
<name>A0A177APG0_9BILA</name>
<dbReference type="Gene3D" id="2.40.180.10">
    <property type="entry name" value="Catalase core domain"/>
    <property type="match status" value="1"/>
</dbReference>
<protein>
    <recommendedName>
        <fullName evidence="2">PLAT domain-containing protein</fullName>
    </recommendedName>
</protein>
<evidence type="ECO:0000256" key="1">
    <source>
        <dbReference type="PROSITE-ProRule" id="PRU00152"/>
    </source>
</evidence>
<comment type="caution">
    <text evidence="1">Lacks conserved residue(s) required for the propagation of feature annotation.</text>
</comment>
<dbReference type="PANTHER" id="PTHR45901:SF3">
    <property type="entry name" value="LIPOXYGENASE HOMOLOGY DOMAIN-CONTAINING PROTEIN 1"/>
    <property type="match status" value="1"/>
</dbReference>
<proteinExistence type="predicted"/>
<dbReference type="SUPFAM" id="SSF49723">
    <property type="entry name" value="Lipase/lipooxygenase domain (PLAT/LH2 domain)"/>
    <property type="match status" value="3"/>
</dbReference>
<evidence type="ECO:0000259" key="2">
    <source>
        <dbReference type="PROSITE" id="PS50095"/>
    </source>
</evidence>
<organism evidence="3 4">
    <name type="scientific">Intoshia linei</name>
    <dbReference type="NCBI Taxonomy" id="1819745"/>
    <lineage>
        <taxon>Eukaryota</taxon>
        <taxon>Metazoa</taxon>
        <taxon>Spiralia</taxon>
        <taxon>Lophotrochozoa</taxon>
        <taxon>Mesozoa</taxon>
        <taxon>Orthonectida</taxon>
        <taxon>Rhopaluridae</taxon>
        <taxon>Intoshia</taxon>
    </lineage>
</organism>
<reference evidence="3 4" key="1">
    <citation type="submission" date="2016-04" db="EMBL/GenBank/DDBJ databases">
        <title>The genome of Intoshia linei affirms orthonectids as highly simplified spiralians.</title>
        <authorList>
            <person name="Mikhailov K.V."/>
            <person name="Slusarev G.S."/>
            <person name="Nikitin M.A."/>
            <person name="Logacheva M.D."/>
            <person name="Penin A."/>
            <person name="Aleoshin V."/>
            <person name="Panchin Y.V."/>
        </authorList>
    </citation>
    <scope>NUCLEOTIDE SEQUENCE [LARGE SCALE GENOMIC DNA]</scope>
    <source>
        <strain evidence="3">Intl2013</strain>
        <tissue evidence="3">Whole animal</tissue>
    </source>
</reference>
<comment type="caution">
    <text evidence="3">The sequence shown here is derived from an EMBL/GenBank/DDBJ whole genome shotgun (WGS) entry which is preliminary data.</text>
</comment>
<accession>A0A177APG0</accession>
<gene>
    <name evidence="3" type="ORF">A3Q56_08372</name>
</gene>
<dbReference type="PANTHER" id="PTHR45901">
    <property type="entry name" value="PROTEIN CBG12474"/>
    <property type="match status" value="1"/>
</dbReference>
<dbReference type="PROSITE" id="PS50095">
    <property type="entry name" value="PLAT"/>
    <property type="match status" value="3"/>
</dbReference>